<dbReference type="SUPFAM" id="SSF51735">
    <property type="entry name" value="NAD(P)-binding Rossmann-fold domains"/>
    <property type="match status" value="1"/>
</dbReference>
<keyword evidence="7" id="KW-0560">Oxidoreductase</keyword>
<proteinExistence type="inferred from homology"/>
<dbReference type="PANTHER" id="PTHR45790:SF3">
    <property type="entry name" value="S-ADENOSYL-L-METHIONINE-DEPENDENT UROPORPHYRINOGEN III METHYLTRANSFERASE, CHLOROPLASTIC"/>
    <property type="match status" value="1"/>
</dbReference>
<feature type="domain" description="Tetrapyrrole methylase" evidence="16">
    <location>
        <begin position="215"/>
        <end position="423"/>
    </location>
</feature>
<dbReference type="InterPro" id="IPR003043">
    <property type="entry name" value="Uropor_MeTrfase_CS"/>
</dbReference>
<evidence type="ECO:0000256" key="7">
    <source>
        <dbReference type="ARBA" id="ARBA00023002"/>
    </source>
</evidence>
<keyword evidence="9" id="KW-0456">Lyase</keyword>
<evidence type="ECO:0000256" key="1">
    <source>
        <dbReference type="ARBA" id="ARBA00005010"/>
    </source>
</evidence>
<dbReference type="InterPro" id="IPR028281">
    <property type="entry name" value="Sirohaem_synthase_central"/>
</dbReference>
<dbReference type="InterPro" id="IPR006367">
    <property type="entry name" value="Sirohaem_synthase_N"/>
</dbReference>
<evidence type="ECO:0000256" key="12">
    <source>
        <dbReference type="ARBA" id="ARBA00025705"/>
    </source>
</evidence>
<dbReference type="UniPathway" id="UPA00262">
    <property type="reaction ID" value="UER00211"/>
</dbReference>
<dbReference type="Gene3D" id="3.40.1010.10">
    <property type="entry name" value="Cobalt-precorrin-4 Transmethylase, Domain 1"/>
    <property type="match status" value="1"/>
</dbReference>
<dbReference type="CDD" id="cd11642">
    <property type="entry name" value="SUMT"/>
    <property type="match status" value="1"/>
</dbReference>
<evidence type="ECO:0000256" key="11">
    <source>
        <dbReference type="ARBA" id="ARBA00023268"/>
    </source>
</evidence>
<evidence type="ECO:0000256" key="9">
    <source>
        <dbReference type="ARBA" id="ARBA00023239"/>
    </source>
</evidence>
<evidence type="ECO:0000256" key="13">
    <source>
        <dbReference type="ARBA" id="ARBA00047561"/>
    </source>
</evidence>
<evidence type="ECO:0000313" key="19">
    <source>
        <dbReference type="Proteomes" id="UP000183685"/>
    </source>
</evidence>
<dbReference type="PIRSF" id="PIRSF036426">
    <property type="entry name" value="Sirohaem_synth"/>
    <property type="match status" value="1"/>
</dbReference>
<dbReference type="GO" id="GO:0051287">
    <property type="term" value="F:NAD binding"/>
    <property type="evidence" value="ECO:0007669"/>
    <property type="project" value="InterPro"/>
</dbReference>
<comment type="pathway">
    <text evidence="12">Porphyrin-containing compound metabolism; siroheme biosynthesis; precorrin-2 from uroporphyrinogen III: step 1/1.</text>
</comment>
<dbReference type="FunFam" id="3.40.1010.10:FF:000001">
    <property type="entry name" value="Siroheme synthase"/>
    <property type="match status" value="1"/>
</dbReference>
<dbReference type="InterPro" id="IPR014776">
    <property type="entry name" value="4pyrrole_Mease_sub2"/>
</dbReference>
<evidence type="ECO:0000259" key="17">
    <source>
        <dbReference type="Pfam" id="PF14824"/>
    </source>
</evidence>
<dbReference type="Pfam" id="PF00590">
    <property type="entry name" value="TP_methylase"/>
    <property type="match status" value="1"/>
</dbReference>
<dbReference type="Gene3D" id="3.40.50.720">
    <property type="entry name" value="NAD(P)-binding Rossmann-like Domain"/>
    <property type="match status" value="1"/>
</dbReference>
<dbReference type="InterPro" id="IPR035996">
    <property type="entry name" value="4pyrrol_Methylase_sf"/>
</dbReference>
<dbReference type="OrthoDB" id="9815856at2"/>
<keyword evidence="11" id="KW-0511">Multifunctional enzyme</keyword>
<dbReference type="Proteomes" id="UP000183685">
    <property type="component" value="Unassembled WGS sequence"/>
</dbReference>
<dbReference type="RefSeq" id="WP_068302811.1">
    <property type="nucleotide sequence ID" value="NZ_FNAK01000003.1"/>
</dbReference>
<evidence type="ECO:0000313" key="18">
    <source>
        <dbReference type="EMBL" id="SDD92182.1"/>
    </source>
</evidence>
<evidence type="ECO:0000256" key="5">
    <source>
        <dbReference type="ARBA" id="ARBA00022679"/>
    </source>
</evidence>
<dbReference type="GO" id="GO:0043115">
    <property type="term" value="F:precorrin-2 dehydrogenase activity"/>
    <property type="evidence" value="ECO:0007669"/>
    <property type="project" value="UniProtKB-EC"/>
</dbReference>
<dbReference type="InterPro" id="IPR006366">
    <property type="entry name" value="CobA/CysG_C"/>
</dbReference>
<dbReference type="Gene3D" id="3.30.160.110">
    <property type="entry name" value="Siroheme synthase, domain 2"/>
    <property type="match status" value="1"/>
</dbReference>
<dbReference type="InterPro" id="IPR014777">
    <property type="entry name" value="4pyrrole_Mease_sub1"/>
</dbReference>
<keyword evidence="5 15" id="KW-0808">Transferase</keyword>
<evidence type="ECO:0000256" key="2">
    <source>
        <dbReference type="ARBA" id="ARBA00005879"/>
    </source>
</evidence>
<dbReference type="InterPro" id="IPR012409">
    <property type="entry name" value="Sirohaem_synth"/>
</dbReference>
<feature type="domain" description="Siroheme synthase central" evidence="17">
    <location>
        <begin position="122"/>
        <end position="148"/>
    </location>
</feature>
<dbReference type="GO" id="GO:0004851">
    <property type="term" value="F:uroporphyrin-III C-methyltransferase activity"/>
    <property type="evidence" value="ECO:0007669"/>
    <property type="project" value="InterPro"/>
</dbReference>
<gene>
    <name evidence="18" type="ORF">SAMN04488071_1694</name>
</gene>
<dbReference type="GO" id="GO:0009236">
    <property type="term" value="P:cobalamin biosynthetic process"/>
    <property type="evidence" value="ECO:0007669"/>
    <property type="project" value="UniProtKB-KW"/>
</dbReference>
<dbReference type="Gene3D" id="3.30.950.10">
    <property type="entry name" value="Methyltransferase, Cobalt-precorrin-4 Transmethylase, Domain 2"/>
    <property type="match status" value="1"/>
</dbReference>
<dbReference type="NCBIfam" id="NF007922">
    <property type="entry name" value="PRK10637.1"/>
    <property type="match status" value="1"/>
</dbReference>
<feature type="active site" description="Proton acceptor" evidence="14">
    <location>
        <position position="245"/>
    </location>
</feature>
<keyword evidence="4 15" id="KW-0489">Methyltransferase</keyword>
<dbReference type="SUPFAM" id="SSF75615">
    <property type="entry name" value="Siroheme synthase middle domains-like"/>
    <property type="match status" value="1"/>
</dbReference>
<dbReference type="Pfam" id="PF13241">
    <property type="entry name" value="NAD_binding_7"/>
    <property type="match status" value="1"/>
</dbReference>
<dbReference type="GO" id="GO:0032259">
    <property type="term" value="P:methylation"/>
    <property type="evidence" value="ECO:0007669"/>
    <property type="project" value="UniProtKB-KW"/>
</dbReference>
<organism evidence="18 19">
    <name type="scientific">Kordiimonas lacus</name>
    <dbReference type="NCBI Taxonomy" id="637679"/>
    <lineage>
        <taxon>Bacteria</taxon>
        <taxon>Pseudomonadati</taxon>
        <taxon>Pseudomonadota</taxon>
        <taxon>Alphaproteobacteria</taxon>
        <taxon>Kordiimonadales</taxon>
        <taxon>Kordiimonadaceae</taxon>
        <taxon>Kordiimonas</taxon>
    </lineage>
</organism>
<keyword evidence="10" id="KW-0627">Porphyrin biosynthesis</keyword>
<evidence type="ECO:0000256" key="14">
    <source>
        <dbReference type="PIRSR" id="PIRSR036426-1"/>
    </source>
</evidence>
<protein>
    <submittedName>
        <fullName evidence="18">Uroporphyrin-III C-methyltransferase / precorrin-2 dehydrogenase / sirohydrochlorin ferrochelatase</fullName>
    </submittedName>
</protein>
<dbReference type="GO" id="GO:0019354">
    <property type="term" value="P:siroheme biosynthetic process"/>
    <property type="evidence" value="ECO:0007669"/>
    <property type="project" value="UniProtKB-UniPathway"/>
</dbReference>
<evidence type="ECO:0000256" key="4">
    <source>
        <dbReference type="ARBA" id="ARBA00022603"/>
    </source>
</evidence>
<dbReference type="InterPro" id="IPR000878">
    <property type="entry name" value="4pyrrol_Mease"/>
</dbReference>
<name>A0A1G6YPG4_9PROT</name>
<evidence type="ECO:0000259" key="16">
    <source>
        <dbReference type="Pfam" id="PF00590"/>
    </source>
</evidence>
<dbReference type="InterPro" id="IPR036291">
    <property type="entry name" value="NAD(P)-bd_dom_sf"/>
</dbReference>
<dbReference type="EMBL" id="FNAK01000003">
    <property type="protein sequence ID" value="SDD92182.1"/>
    <property type="molecule type" value="Genomic_DNA"/>
</dbReference>
<evidence type="ECO:0000256" key="10">
    <source>
        <dbReference type="ARBA" id="ARBA00023244"/>
    </source>
</evidence>
<feature type="active site" description="Proton donor" evidence="14">
    <location>
        <position position="267"/>
    </location>
</feature>
<evidence type="ECO:0000256" key="6">
    <source>
        <dbReference type="ARBA" id="ARBA00022691"/>
    </source>
</evidence>
<keyword evidence="6" id="KW-0949">S-adenosyl-L-methionine</keyword>
<keyword evidence="19" id="KW-1185">Reference proteome</keyword>
<dbReference type="NCBIfam" id="TIGR01470">
    <property type="entry name" value="cysG_Nterm"/>
    <property type="match status" value="1"/>
</dbReference>
<dbReference type="NCBIfam" id="NF004790">
    <property type="entry name" value="PRK06136.1"/>
    <property type="match status" value="1"/>
</dbReference>
<dbReference type="GO" id="GO:0051266">
    <property type="term" value="F:sirohydrochlorin ferrochelatase activity"/>
    <property type="evidence" value="ECO:0007669"/>
    <property type="project" value="InterPro"/>
</dbReference>
<keyword evidence="8" id="KW-0520">NAD</keyword>
<dbReference type="AlphaFoldDB" id="A0A1G6YPG4"/>
<keyword evidence="3" id="KW-0169">Cobalamin biosynthesis</keyword>
<comment type="pathway">
    <text evidence="1">Porphyrin-containing compound metabolism; siroheme biosynthesis; sirohydrochlorin from precorrin-2: step 1/1.</text>
</comment>
<dbReference type="NCBIfam" id="TIGR01469">
    <property type="entry name" value="cobA_cysG_Cterm"/>
    <property type="match status" value="1"/>
</dbReference>
<accession>A0A1G6YPG4</accession>
<comment type="catalytic activity">
    <reaction evidence="13">
        <text>precorrin-2 + NAD(+) = sirohydrochlorin + NADH + 2 H(+)</text>
        <dbReference type="Rhea" id="RHEA:15613"/>
        <dbReference type="ChEBI" id="CHEBI:15378"/>
        <dbReference type="ChEBI" id="CHEBI:57540"/>
        <dbReference type="ChEBI" id="CHEBI:57945"/>
        <dbReference type="ChEBI" id="CHEBI:58351"/>
        <dbReference type="ChEBI" id="CHEBI:58827"/>
        <dbReference type="EC" id="1.3.1.76"/>
    </reaction>
</comment>
<dbReference type="STRING" id="637679.GCA_001550055_01375"/>
<comment type="similarity">
    <text evidence="2 15">Belongs to the precorrin methyltransferase family.</text>
</comment>
<dbReference type="SUPFAM" id="SSF53790">
    <property type="entry name" value="Tetrapyrrole methylase"/>
    <property type="match status" value="1"/>
</dbReference>
<reference evidence="18 19" key="1">
    <citation type="submission" date="2016-10" db="EMBL/GenBank/DDBJ databases">
        <authorList>
            <person name="de Groot N.N."/>
        </authorList>
    </citation>
    <scope>NUCLEOTIDE SEQUENCE [LARGE SCALE GENOMIC DNA]</scope>
    <source>
        <strain evidence="18 19">CGMCC 1.9109</strain>
    </source>
</reference>
<dbReference type="InterPro" id="IPR050161">
    <property type="entry name" value="Siro_Cobalamin_biosynth"/>
</dbReference>
<dbReference type="PANTHER" id="PTHR45790">
    <property type="entry name" value="SIROHEME SYNTHASE-RELATED"/>
    <property type="match status" value="1"/>
</dbReference>
<dbReference type="Pfam" id="PF14824">
    <property type="entry name" value="Sirohm_synth_M"/>
    <property type="match status" value="1"/>
</dbReference>
<evidence type="ECO:0000256" key="15">
    <source>
        <dbReference type="RuleBase" id="RU003960"/>
    </source>
</evidence>
<evidence type="ECO:0000256" key="8">
    <source>
        <dbReference type="ARBA" id="ARBA00023027"/>
    </source>
</evidence>
<sequence length="464" mass="48912">MQPEPLFPVSLKLKGRTCLILGGGPIALAKLTPLLDTGAQIRVIDPAPLPGVTDLAKAGRIALEAGPLAPHHCDGITLAIDSGEYADGTALLRREADKRNILLNSVDQPDACDYFTPAVVRRGPIQVAISTGGAAPALARTLRQMLDRLMPASLGDLAQKAADMRAHVQATMSPARQKSFWNTLFSMSAIRSLATSRADTLIEQAMTAAPPAGHVTLVGAGAGAADMITLRGLRALEEADVILHDALLDPALLRHARRDARIMAVGKRCGKHSTTQDFINKTLENFARQGKQVVRLKCGDPFIFGRGGEELFHLQEADIPVTVIPGVTAASVAAAEYGFPLTHRGVARRTTFMTAATNKSLPADKANWDALLQGGTIVLYMAKAGLEATLAAMRDAGINSTMPIAVVSDAGRTTSDRKAGSLGSFLASPPELGDAPALVAIGEAVGLAANAVAEYKDDLQRYYR</sequence>
<evidence type="ECO:0000256" key="3">
    <source>
        <dbReference type="ARBA" id="ARBA00022573"/>
    </source>
</evidence>
<dbReference type="PROSITE" id="PS00840">
    <property type="entry name" value="SUMT_2"/>
    <property type="match status" value="1"/>
</dbReference>